<reference evidence="8" key="1">
    <citation type="submission" date="2016-10" db="EMBL/GenBank/DDBJ databases">
        <authorList>
            <person name="Varghese N."/>
            <person name="Submissions S."/>
        </authorList>
    </citation>
    <scope>NUCLEOTIDE SEQUENCE [LARGE SCALE GENOMIC DNA]</scope>
    <source>
        <strain evidence="8">DSM 25811 / CCM 8410 / LMG 26954 / E90</strain>
    </source>
</reference>
<dbReference type="InterPro" id="IPR013766">
    <property type="entry name" value="Thioredoxin_domain"/>
</dbReference>
<dbReference type="GO" id="GO:0030313">
    <property type="term" value="C:cell envelope"/>
    <property type="evidence" value="ECO:0007669"/>
    <property type="project" value="UniProtKB-SubCell"/>
</dbReference>
<dbReference type="STRING" id="1285928.SAMN04487894_102235"/>
<feature type="domain" description="Thioredoxin" evidence="6">
    <location>
        <begin position="23"/>
        <end position="167"/>
    </location>
</feature>
<dbReference type="GO" id="GO:0016491">
    <property type="term" value="F:oxidoreductase activity"/>
    <property type="evidence" value="ECO:0007669"/>
    <property type="project" value="InterPro"/>
</dbReference>
<evidence type="ECO:0000256" key="4">
    <source>
        <dbReference type="ARBA" id="ARBA00023284"/>
    </source>
</evidence>
<evidence type="ECO:0000256" key="2">
    <source>
        <dbReference type="ARBA" id="ARBA00022748"/>
    </source>
</evidence>
<dbReference type="GO" id="GO:0017004">
    <property type="term" value="P:cytochrome complex assembly"/>
    <property type="evidence" value="ECO:0007669"/>
    <property type="project" value="UniProtKB-KW"/>
</dbReference>
<organism evidence="7 8">
    <name type="scientific">Niabella drilacis (strain DSM 25811 / CCM 8410 / CCUG 62505 / LMG 26954 / E90)</name>
    <dbReference type="NCBI Taxonomy" id="1285928"/>
    <lineage>
        <taxon>Bacteria</taxon>
        <taxon>Pseudomonadati</taxon>
        <taxon>Bacteroidota</taxon>
        <taxon>Chitinophagia</taxon>
        <taxon>Chitinophagales</taxon>
        <taxon>Chitinophagaceae</taxon>
        <taxon>Niabella</taxon>
    </lineage>
</organism>
<evidence type="ECO:0000313" key="8">
    <source>
        <dbReference type="Proteomes" id="UP000198757"/>
    </source>
</evidence>
<dbReference type="Proteomes" id="UP000198757">
    <property type="component" value="Unassembled WGS sequence"/>
</dbReference>
<dbReference type="OrthoDB" id="9815205at2"/>
<gene>
    <name evidence="7" type="ORF">SAMN04487894_102235</name>
</gene>
<evidence type="ECO:0000256" key="5">
    <source>
        <dbReference type="SAM" id="SignalP"/>
    </source>
</evidence>
<evidence type="ECO:0000256" key="1">
    <source>
        <dbReference type="ARBA" id="ARBA00004196"/>
    </source>
</evidence>
<dbReference type="RefSeq" id="WP_090388862.1">
    <property type="nucleotide sequence ID" value="NZ_FMZO01000002.1"/>
</dbReference>
<dbReference type="SUPFAM" id="SSF52833">
    <property type="entry name" value="Thioredoxin-like"/>
    <property type="match status" value="1"/>
</dbReference>
<proteinExistence type="predicted"/>
<name>A0A1G6L6T8_NIADE</name>
<evidence type="ECO:0000259" key="6">
    <source>
        <dbReference type="PROSITE" id="PS51352"/>
    </source>
</evidence>
<feature type="chain" id="PRO_5011654734" evidence="5">
    <location>
        <begin position="21"/>
        <end position="171"/>
    </location>
</feature>
<dbReference type="InterPro" id="IPR000866">
    <property type="entry name" value="AhpC/TSA"/>
</dbReference>
<comment type="subcellular location">
    <subcellularLocation>
        <location evidence="1">Cell envelope</location>
    </subcellularLocation>
</comment>
<keyword evidence="8" id="KW-1185">Reference proteome</keyword>
<dbReference type="GO" id="GO:0016209">
    <property type="term" value="F:antioxidant activity"/>
    <property type="evidence" value="ECO:0007669"/>
    <property type="project" value="InterPro"/>
</dbReference>
<protein>
    <submittedName>
        <fullName evidence="7">Peroxiredoxin</fullName>
    </submittedName>
</protein>
<sequence>MTKWRLTLLVYMIAAGGATAQTVVTPAAAPPFSLPDQNGTPVSLEKYRKSMVLVQFWASWCLPCRIENRRLVKQYPRFNDLPFEILSISVDVDRAQWKNAIAADKMAWPQLLDDTNKAGCAACRWGAGTLPASFLIDPEGRIIAVDAASLLTGDPRGFRKLLQKRLAPGSR</sequence>
<dbReference type="AlphaFoldDB" id="A0A1G6L6T8"/>
<keyword evidence="5" id="KW-0732">Signal</keyword>
<dbReference type="EMBL" id="FMZO01000002">
    <property type="protein sequence ID" value="SDC38833.1"/>
    <property type="molecule type" value="Genomic_DNA"/>
</dbReference>
<feature type="signal peptide" evidence="5">
    <location>
        <begin position="1"/>
        <end position="20"/>
    </location>
</feature>
<dbReference type="PROSITE" id="PS00194">
    <property type="entry name" value="THIOREDOXIN_1"/>
    <property type="match status" value="1"/>
</dbReference>
<dbReference type="PANTHER" id="PTHR42852:SF6">
    <property type="entry name" value="THIOL:DISULFIDE INTERCHANGE PROTEIN DSBE"/>
    <property type="match status" value="1"/>
</dbReference>
<dbReference type="CDD" id="cd02966">
    <property type="entry name" value="TlpA_like_family"/>
    <property type="match status" value="1"/>
</dbReference>
<dbReference type="PROSITE" id="PS51352">
    <property type="entry name" value="THIOREDOXIN_2"/>
    <property type="match status" value="1"/>
</dbReference>
<keyword evidence="4" id="KW-0676">Redox-active center</keyword>
<dbReference type="InterPro" id="IPR036249">
    <property type="entry name" value="Thioredoxin-like_sf"/>
</dbReference>
<dbReference type="Pfam" id="PF00578">
    <property type="entry name" value="AhpC-TSA"/>
    <property type="match status" value="1"/>
</dbReference>
<accession>A0A1G6L6T8</accession>
<keyword evidence="2" id="KW-0201">Cytochrome c-type biogenesis</keyword>
<keyword evidence="3" id="KW-1015">Disulfide bond</keyword>
<dbReference type="PANTHER" id="PTHR42852">
    <property type="entry name" value="THIOL:DISULFIDE INTERCHANGE PROTEIN DSBE"/>
    <property type="match status" value="1"/>
</dbReference>
<dbReference type="Gene3D" id="3.40.30.10">
    <property type="entry name" value="Glutaredoxin"/>
    <property type="match status" value="1"/>
</dbReference>
<dbReference type="InterPro" id="IPR017937">
    <property type="entry name" value="Thioredoxin_CS"/>
</dbReference>
<evidence type="ECO:0000313" key="7">
    <source>
        <dbReference type="EMBL" id="SDC38833.1"/>
    </source>
</evidence>
<evidence type="ECO:0000256" key="3">
    <source>
        <dbReference type="ARBA" id="ARBA00023157"/>
    </source>
</evidence>
<dbReference type="InterPro" id="IPR050553">
    <property type="entry name" value="Thioredoxin_ResA/DsbE_sf"/>
</dbReference>